<evidence type="ECO:0000313" key="4">
    <source>
        <dbReference type="Proteomes" id="UP000703269"/>
    </source>
</evidence>
<gene>
    <name evidence="3" type="ORF">PsYK624_038050</name>
</gene>
<dbReference type="Pfam" id="PF06687">
    <property type="entry name" value="SUR7"/>
    <property type="match status" value="1"/>
</dbReference>
<feature type="signal peptide" evidence="2">
    <location>
        <begin position="1"/>
        <end position="31"/>
    </location>
</feature>
<dbReference type="Proteomes" id="UP000703269">
    <property type="component" value="Unassembled WGS sequence"/>
</dbReference>
<feature type="transmembrane region" description="Helical" evidence="1">
    <location>
        <begin position="232"/>
        <end position="252"/>
    </location>
</feature>
<feature type="transmembrane region" description="Helical" evidence="1">
    <location>
        <begin position="179"/>
        <end position="203"/>
    </location>
</feature>
<reference evidence="3 4" key="1">
    <citation type="submission" date="2021-08" db="EMBL/GenBank/DDBJ databases">
        <title>Draft Genome Sequence of Phanerochaete sordida strain YK-624.</title>
        <authorList>
            <person name="Mori T."/>
            <person name="Dohra H."/>
            <person name="Suzuki T."/>
            <person name="Kawagishi H."/>
            <person name="Hirai H."/>
        </authorList>
    </citation>
    <scope>NUCLEOTIDE SEQUENCE [LARGE SCALE GENOMIC DNA]</scope>
    <source>
        <strain evidence="3 4">YK-624</strain>
    </source>
</reference>
<dbReference type="EMBL" id="BPQB01000007">
    <property type="protein sequence ID" value="GJE87722.1"/>
    <property type="molecule type" value="Genomic_DNA"/>
</dbReference>
<keyword evidence="1" id="KW-0472">Membrane</keyword>
<dbReference type="GO" id="GO:0005886">
    <property type="term" value="C:plasma membrane"/>
    <property type="evidence" value="ECO:0007669"/>
    <property type="project" value="InterPro"/>
</dbReference>
<feature type="transmembrane region" description="Helical" evidence="1">
    <location>
        <begin position="152"/>
        <end position="172"/>
    </location>
</feature>
<keyword evidence="2" id="KW-0732">Signal</keyword>
<feature type="chain" id="PRO_5040461109" evidence="2">
    <location>
        <begin position="32"/>
        <end position="259"/>
    </location>
</feature>
<name>A0A9P3G435_9APHY</name>
<evidence type="ECO:0000313" key="3">
    <source>
        <dbReference type="EMBL" id="GJE87722.1"/>
    </source>
</evidence>
<sequence>MRGELCIGSATFLSLVALILLIFMHVGQISTSNVPRNIAMMKVNMTGFGTGLAAATAPDPVTGLYTDNASTPLAQHLGLRNFYDFGLYKYCAYVNSTHGTCSHHVTANKLQPYDAVTNDMPDQYTIITDALVASFPPTAFSDSQYLGQFSRAAYYLLLLGSIATGLALLVGLLRHALGFLASTVFAILGSLFLLIGSVIWTVIVKKAQGINTVIVPTSPPTPLGITVETGNGLWLAWSAFACLIVSVLPYMISCCTYRG</sequence>
<dbReference type="GO" id="GO:0031505">
    <property type="term" value="P:fungal-type cell wall organization"/>
    <property type="evidence" value="ECO:0007669"/>
    <property type="project" value="TreeGrafter"/>
</dbReference>
<dbReference type="PANTHER" id="PTHR28019:SF2">
    <property type="entry name" value="CELL MEMBRANE PROTEIN YLR413W-RELATED"/>
    <property type="match status" value="1"/>
</dbReference>
<evidence type="ECO:0000256" key="1">
    <source>
        <dbReference type="SAM" id="Phobius"/>
    </source>
</evidence>
<keyword evidence="1" id="KW-1133">Transmembrane helix</keyword>
<dbReference type="OrthoDB" id="3349852at2759"/>
<accession>A0A9P3G435</accession>
<dbReference type="AlphaFoldDB" id="A0A9P3G435"/>
<dbReference type="Gene3D" id="1.20.140.150">
    <property type="match status" value="1"/>
</dbReference>
<proteinExistence type="predicted"/>
<keyword evidence="4" id="KW-1185">Reference proteome</keyword>
<dbReference type="GO" id="GO:0051285">
    <property type="term" value="C:cell cortex of cell tip"/>
    <property type="evidence" value="ECO:0007669"/>
    <property type="project" value="TreeGrafter"/>
</dbReference>
<comment type="caution">
    <text evidence="3">The sequence shown here is derived from an EMBL/GenBank/DDBJ whole genome shotgun (WGS) entry which is preliminary data.</text>
</comment>
<evidence type="ECO:0000256" key="2">
    <source>
        <dbReference type="SAM" id="SignalP"/>
    </source>
</evidence>
<dbReference type="InterPro" id="IPR052413">
    <property type="entry name" value="SUR7_domain"/>
</dbReference>
<dbReference type="PANTHER" id="PTHR28019">
    <property type="entry name" value="CELL MEMBRANE PROTEIN YLR413W-RELATED"/>
    <property type="match status" value="1"/>
</dbReference>
<protein>
    <submittedName>
        <fullName evidence="3">SUR7/PalI family protein</fullName>
    </submittedName>
</protein>
<organism evidence="3 4">
    <name type="scientific">Phanerochaete sordida</name>
    <dbReference type="NCBI Taxonomy" id="48140"/>
    <lineage>
        <taxon>Eukaryota</taxon>
        <taxon>Fungi</taxon>
        <taxon>Dikarya</taxon>
        <taxon>Basidiomycota</taxon>
        <taxon>Agaricomycotina</taxon>
        <taxon>Agaricomycetes</taxon>
        <taxon>Polyporales</taxon>
        <taxon>Phanerochaetaceae</taxon>
        <taxon>Phanerochaete</taxon>
    </lineage>
</organism>
<keyword evidence="1" id="KW-0812">Transmembrane</keyword>
<dbReference type="InterPro" id="IPR009571">
    <property type="entry name" value="SUR7/Rim9-like_fungi"/>
</dbReference>